<sequence length="351" mass="39826">MINDKNLKQEGGEQSTNLQGQNVNIYNGISYSDAKEIFNDLFKSNFLQLKHDAADVAQQRAEEITGKFLDNLNTKSPESIKEFKEPAMQDALFTAQKEFAKSGDSDLGDLLVDILVDRAQTNKRNMLQLVLDESLKIAPSLTVEQLDTLSLNFLLIRTKSTGIRDSNDLAAMIKRDIEPFVNNLLSDNNTYNYLEFHRCGHVRTGGFGNLENNLKKTYKGLFSKGISMEEIEKTLGEKNNFPSLIMPCLHNKSLYQISTIDDEVLDQEMGKLNVPDAQKLKFKQIFNKSTMNATEVKNLLIKTNSCMKRVFKTWNNSRFKNFEVSSVGIAIAHANYRRRTGCTLDLSIWIN</sequence>
<dbReference type="RefSeq" id="WP_311685384.1">
    <property type="nucleotide sequence ID" value="NZ_JAVRHM010000014.1"/>
</dbReference>
<evidence type="ECO:0000313" key="1">
    <source>
        <dbReference type="EMBL" id="MDT0690637.1"/>
    </source>
</evidence>
<dbReference type="EMBL" id="JAVRHM010000014">
    <property type="protein sequence ID" value="MDT0690637.1"/>
    <property type="molecule type" value="Genomic_DNA"/>
</dbReference>
<proteinExistence type="predicted"/>
<accession>A0ABU3E3R1</accession>
<name>A0ABU3E3R1_9FLAO</name>
<reference evidence="1 2" key="1">
    <citation type="submission" date="2023-09" db="EMBL/GenBank/DDBJ databases">
        <authorList>
            <person name="Rey-Velasco X."/>
        </authorList>
    </citation>
    <scope>NUCLEOTIDE SEQUENCE [LARGE SCALE GENOMIC DNA]</scope>
    <source>
        <strain evidence="1 2">F188</strain>
    </source>
</reference>
<comment type="caution">
    <text evidence="1">The sequence shown here is derived from an EMBL/GenBank/DDBJ whole genome shotgun (WGS) entry which is preliminary data.</text>
</comment>
<keyword evidence="2" id="KW-1185">Reference proteome</keyword>
<dbReference type="NCBIfam" id="NF045477">
    <property type="entry name" value="LPO_1073_dom"/>
    <property type="match status" value="1"/>
</dbReference>
<dbReference type="Proteomes" id="UP001261624">
    <property type="component" value="Unassembled WGS sequence"/>
</dbReference>
<organism evidence="1 2">
    <name type="scientific">Autumnicola patrickiae</name>
    <dbReference type="NCBI Taxonomy" id="3075591"/>
    <lineage>
        <taxon>Bacteria</taxon>
        <taxon>Pseudomonadati</taxon>
        <taxon>Bacteroidota</taxon>
        <taxon>Flavobacteriia</taxon>
        <taxon>Flavobacteriales</taxon>
        <taxon>Flavobacteriaceae</taxon>
        <taxon>Autumnicola</taxon>
    </lineage>
</organism>
<protein>
    <submittedName>
        <fullName evidence="1">Uncharacterized protein</fullName>
    </submittedName>
</protein>
<dbReference type="InterPro" id="IPR053773">
    <property type="entry name" value="Vpar_1526-like"/>
</dbReference>
<evidence type="ECO:0000313" key="2">
    <source>
        <dbReference type="Proteomes" id="UP001261624"/>
    </source>
</evidence>
<gene>
    <name evidence="1" type="ORF">RM549_12630</name>
</gene>